<comment type="caution">
    <text evidence="2">The sequence shown here is derived from an EMBL/GenBank/DDBJ whole genome shotgun (WGS) entry which is preliminary data.</text>
</comment>
<sequence length="105" mass="11939">MWGYGVLIVTDAILFVFFHHEDALVPATIGWFYVLVPIAIFIGVIAAYTLPILFAFVLSDSLRRGFPRKLSRAGYAVGWILGLGMYQHFWTGLDLGQWVLTHYYP</sequence>
<reference evidence="2 3" key="1">
    <citation type="submission" date="2020-11" db="EMBL/GenBank/DDBJ databases">
        <title>Arthrobacter antarcticus sp. nov., isolated from Antarctic Soil.</title>
        <authorList>
            <person name="Li J."/>
        </authorList>
    </citation>
    <scope>NUCLEOTIDE SEQUENCE [LARGE SCALE GENOMIC DNA]</scope>
    <source>
        <strain evidence="2 3">Z1-20</strain>
    </source>
</reference>
<dbReference type="Proteomes" id="UP000655366">
    <property type="component" value="Unassembled WGS sequence"/>
</dbReference>
<name>A0A931G6Y5_9MICC</name>
<dbReference type="AlphaFoldDB" id="A0A931G6Y5"/>
<proteinExistence type="predicted"/>
<keyword evidence="1" id="KW-0812">Transmembrane</keyword>
<evidence type="ECO:0000313" key="3">
    <source>
        <dbReference type="Proteomes" id="UP000655366"/>
    </source>
</evidence>
<evidence type="ECO:0000313" key="2">
    <source>
        <dbReference type="EMBL" id="MBG0738734.1"/>
    </source>
</evidence>
<dbReference type="EMBL" id="JADNYM010000005">
    <property type="protein sequence ID" value="MBG0738734.1"/>
    <property type="molecule type" value="Genomic_DNA"/>
</dbReference>
<keyword evidence="1" id="KW-0472">Membrane</keyword>
<protein>
    <submittedName>
        <fullName evidence="2">Uncharacterized protein</fullName>
    </submittedName>
</protein>
<evidence type="ECO:0000256" key="1">
    <source>
        <dbReference type="SAM" id="Phobius"/>
    </source>
</evidence>
<accession>A0A931G6Y5</accession>
<feature type="transmembrane region" description="Helical" evidence="1">
    <location>
        <begin position="31"/>
        <end position="58"/>
    </location>
</feature>
<dbReference type="RefSeq" id="WP_196395680.1">
    <property type="nucleotide sequence ID" value="NZ_JADNYM010000005.1"/>
</dbReference>
<organism evidence="2 3">
    <name type="scientific">Arthrobacter terrae</name>
    <dbReference type="NCBI Taxonomy" id="2935737"/>
    <lineage>
        <taxon>Bacteria</taxon>
        <taxon>Bacillati</taxon>
        <taxon>Actinomycetota</taxon>
        <taxon>Actinomycetes</taxon>
        <taxon>Micrococcales</taxon>
        <taxon>Micrococcaceae</taxon>
        <taxon>Arthrobacter</taxon>
    </lineage>
</organism>
<keyword evidence="1" id="KW-1133">Transmembrane helix</keyword>
<gene>
    <name evidence="2" type="ORF">IV500_04785</name>
</gene>
<feature type="transmembrane region" description="Helical" evidence="1">
    <location>
        <begin position="70"/>
        <end position="90"/>
    </location>
</feature>
<keyword evidence="3" id="KW-1185">Reference proteome</keyword>